<dbReference type="InterPro" id="IPR036866">
    <property type="entry name" value="RibonucZ/Hydroxyglut_hydro"/>
</dbReference>
<dbReference type="EMBL" id="JAUTIX010000003">
    <property type="protein sequence ID" value="MDP0398037.1"/>
    <property type="molecule type" value="Genomic_DNA"/>
</dbReference>
<dbReference type="RefSeq" id="WP_305111048.1">
    <property type="nucleotide sequence ID" value="NZ_JAUTIX010000003.1"/>
</dbReference>
<proteinExistence type="predicted"/>
<protein>
    <submittedName>
        <fullName evidence="3">MBL fold metallo-hydrolase</fullName>
    </submittedName>
</protein>
<feature type="compositionally biased region" description="Low complexity" evidence="1">
    <location>
        <begin position="381"/>
        <end position="396"/>
    </location>
</feature>
<evidence type="ECO:0000256" key="1">
    <source>
        <dbReference type="SAM" id="MobiDB-lite"/>
    </source>
</evidence>
<reference evidence="3" key="1">
    <citation type="submission" date="2023-08" db="EMBL/GenBank/DDBJ databases">
        <title>The draft genome of Tsukamurella strandjordii strain 050030.</title>
        <authorList>
            <person name="Zhao F."/>
            <person name="Feng Y."/>
            <person name="Zong Z."/>
        </authorList>
    </citation>
    <scope>NUCLEOTIDE SEQUENCE</scope>
    <source>
        <strain evidence="3">050030</strain>
    </source>
</reference>
<feature type="domain" description="Metallo-beta-lactamase" evidence="2">
    <location>
        <begin position="114"/>
        <end position="325"/>
    </location>
</feature>
<comment type="caution">
    <text evidence="3">The sequence shown here is derived from an EMBL/GenBank/DDBJ whole genome shotgun (WGS) entry which is preliminary data.</text>
</comment>
<evidence type="ECO:0000313" key="3">
    <source>
        <dbReference type="EMBL" id="MDP0398037.1"/>
    </source>
</evidence>
<feature type="region of interest" description="Disordered" evidence="1">
    <location>
        <begin position="371"/>
        <end position="396"/>
    </location>
</feature>
<dbReference type="SUPFAM" id="SSF56281">
    <property type="entry name" value="Metallo-hydrolase/oxidoreductase"/>
    <property type="match status" value="1"/>
</dbReference>
<dbReference type="InterPro" id="IPR001279">
    <property type="entry name" value="Metallo-B-lactamas"/>
</dbReference>
<evidence type="ECO:0000313" key="4">
    <source>
        <dbReference type="Proteomes" id="UP001178281"/>
    </source>
</evidence>
<organism evidence="3 4">
    <name type="scientific">Tsukamurella strandjordii</name>
    <dbReference type="NCBI Taxonomy" id="147577"/>
    <lineage>
        <taxon>Bacteria</taxon>
        <taxon>Bacillati</taxon>
        <taxon>Actinomycetota</taxon>
        <taxon>Actinomycetes</taxon>
        <taxon>Mycobacteriales</taxon>
        <taxon>Tsukamurellaceae</taxon>
        <taxon>Tsukamurella</taxon>
    </lineage>
</organism>
<evidence type="ECO:0000259" key="2">
    <source>
        <dbReference type="Pfam" id="PF12706"/>
    </source>
</evidence>
<accession>A0AA90NCU0</accession>
<gene>
    <name evidence="3" type="ORF">Q7X28_08870</name>
</gene>
<dbReference type="GO" id="GO:0005737">
    <property type="term" value="C:cytoplasm"/>
    <property type="evidence" value="ECO:0007669"/>
    <property type="project" value="TreeGrafter"/>
</dbReference>
<dbReference type="PANTHER" id="PTHR15032:SF4">
    <property type="entry name" value="N-ACYL-PHOSPHATIDYLETHANOLAMINE-HYDROLYZING PHOSPHOLIPASE D"/>
    <property type="match status" value="1"/>
</dbReference>
<dbReference type="AlphaFoldDB" id="A0AA90NCU0"/>
<dbReference type="Pfam" id="PF12706">
    <property type="entry name" value="Lactamase_B_2"/>
    <property type="match status" value="1"/>
</dbReference>
<name>A0AA90NCU0_9ACTN</name>
<dbReference type="Proteomes" id="UP001178281">
    <property type="component" value="Unassembled WGS sequence"/>
</dbReference>
<dbReference type="Gene3D" id="3.60.15.10">
    <property type="entry name" value="Ribonuclease Z/Hydroxyacylglutathione hydrolase-like"/>
    <property type="match status" value="1"/>
</dbReference>
<dbReference type="PANTHER" id="PTHR15032">
    <property type="entry name" value="N-ACYL-PHOSPHATIDYLETHANOLAMINE-HYDROLYZING PHOSPHOLIPASE D"/>
    <property type="match status" value="1"/>
</dbReference>
<keyword evidence="4" id="KW-1185">Reference proteome</keyword>
<sequence length="396" mass="42644">MPRRRSSAALAAGTVGGGLLGATGVYLLRAGRGLKRSMGAQADTVYTNSDPDSPHERFDAGKILRGVVGRARHGQGRPSRPIPLVAPLSPVDAADLAVTWYGHSSVLIEIDGFRVLADPVWGERVSPSPTIGPARLHPVPVALSALPPIDAVIISHDHYDHLDLPTIDELTRDRDVPFCVPIGVGGHLRAWGVPEDRIIELDWDQSHTLRRDDGRGGTDELKVVCTEARHFSGRGLTRNSTQWASWSLIGQRAEGKGHSVFFGGDTGFTERFKLVGDHFGPFDLTLLPIGAYDPLWPDVHTNPEEAVAIHQMIAKPKAPLVPVHWATFNLAFHDWSEPVERLLVAAREAGITAVVPKPGGRVDGVAAAAGRIPQVDHHSGDSSGTRSSGDWWTEVG</sequence>